<comment type="catalytic activity">
    <reaction evidence="2">
        <text>2 GTP = 3',3'-c-di-GMP + 2 diphosphate</text>
        <dbReference type="Rhea" id="RHEA:24898"/>
        <dbReference type="ChEBI" id="CHEBI:33019"/>
        <dbReference type="ChEBI" id="CHEBI:37565"/>
        <dbReference type="ChEBI" id="CHEBI:58805"/>
        <dbReference type="EC" id="2.7.7.65"/>
    </reaction>
</comment>
<dbReference type="Proteomes" id="UP000078272">
    <property type="component" value="Unassembled WGS sequence"/>
</dbReference>
<feature type="transmembrane region" description="Helical" evidence="3">
    <location>
        <begin position="31"/>
        <end position="50"/>
    </location>
</feature>
<dbReference type="AlphaFoldDB" id="A0A175R9B4"/>
<feature type="transmembrane region" description="Helical" evidence="3">
    <location>
        <begin position="57"/>
        <end position="77"/>
    </location>
</feature>
<dbReference type="GO" id="GO:0043709">
    <property type="term" value="P:cell adhesion involved in single-species biofilm formation"/>
    <property type="evidence" value="ECO:0007669"/>
    <property type="project" value="TreeGrafter"/>
</dbReference>
<name>A0A175R9B4_9HYPH</name>
<reference evidence="5" key="1">
    <citation type="journal article" date="2016" name="Front. Microbiol.">
        <title>Genomic Resource of Rice Seed Associated Bacteria.</title>
        <authorList>
            <person name="Midha S."/>
            <person name="Bansal K."/>
            <person name="Sharma S."/>
            <person name="Kumar N."/>
            <person name="Patil P.P."/>
            <person name="Chaudhry V."/>
            <person name="Patil P.B."/>
        </authorList>
    </citation>
    <scope>NUCLEOTIDE SEQUENCE [LARGE SCALE GENOMIC DNA]</scope>
    <source>
        <strain evidence="5">NS226</strain>
    </source>
</reference>
<feature type="transmembrane region" description="Helical" evidence="3">
    <location>
        <begin position="83"/>
        <end position="103"/>
    </location>
</feature>
<dbReference type="SUPFAM" id="SSF55073">
    <property type="entry name" value="Nucleotide cyclase"/>
    <property type="match status" value="1"/>
</dbReference>
<protein>
    <recommendedName>
        <fullName evidence="1">diguanylate cyclase</fullName>
        <ecNumber evidence="1">2.7.7.65</ecNumber>
    </recommendedName>
</protein>
<dbReference type="Pfam" id="PF00990">
    <property type="entry name" value="GGDEF"/>
    <property type="match status" value="1"/>
</dbReference>
<feature type="transmembrane region" description="Helical" evidence="3">
    <location>
        <begin position="115"/>
        <end position="148"/>
    </location>
</feature>
<evidence type="ECO:0000259" key="4">
    <source>
        <dbReference type="PROSITE" id="PS50887"/>
    </source>
</evidence>
<keyword evidence="3" id="KW-0472">Membrane</keyword>
<dbReference type="PANTHER" id="PTHR45138">
    <property type="entry name" value="REGULATORY COMPONENTS OF SENSORY TRANSDUCTION SYSTEM"/>
    <property type="match status" value="1"/>
</dbReference>
<dbReference type="InterPro" id="IPR050469">
    <property type="entry name" value="Diguanylate_Cyclase"/>
</dbReference>
<evidence type="ECO:0000256" key="2">
    <source>
        <dbReference type="ARBA" id="ARBA00034247"/>
    </source>
</evidence>
<dbReference type="GO" id="GO:0005886">
    <property type="term" value="C:plasma membrane"/>
    <property type="evidence" value="ECO:0007669"/>
    <property type="project" value="TreeGrafter"/>
</dbReference>
<keyword evidence="3" id="KW-0812">Transmembrane</keyword>
<sequence length="391" mass="42315">MGPRPPRLSAPLDAICRSLLWSDHRRVAVEWFYIATLIMWLTIPLDYLVAPEAISTVLLGHGLFSTVALVIALRAWASFGSNVWQGLSTCLFVGAIMAAAILTGQAAGGAHFERFVVIGFFGMSTGVAFLPLTTLWTVLASLVLVLSFLAGQILNPLVDLASGLLFTCYCIAIGSAFVWYRWRSTGNQLRIALLRMKEAHNAGLLKESHDRLHFIAHTDALTGLCNREAVMEALALHLREAPADSVLSVAMIDIDDFKRLNDSLGHIAGDQALRSVGTLFLDFETSDNARCGRIGGEEFLILLPGIGAELARARIATLMGRLHQMAIAHPQSTVSDRVTLSVGIVTTTLGTNNRCELEALVRTADIALYAAKKEGRNRIVSVALGPERMAA</sequence>
<comment type="caution">
    <text evidence="5">The sequence shown here is derived from an EMBL/GenBank/DDBJ whole genome shotgun (WGS) entry which is preliminary data.</text>
</comment>
<dbReference type="GO" id="GO:0052621">
    <property type="term" value="F:diguanylate cyclase activity"/>
    <property type="evidence" value="ECO:0007669"/>
    <property type="project" value="UniProtKB-EC"/>
</dbReference>
<feature type="domain" description="GGDEF" evidence="4">
    <location>
        <begin position="245"/>
        <end position="384"/>
    </location>
</feature>
<dbReference type="NCBIfam" id="TIGR00254">
    <property type="entry name" value="GGDEF"/>
    <property type="match status" value="1"/>
</dbReference>
<proteinExistence type="predicted"/>
<organism evidence="5">
    <name type="scientific">Aureimonas ureilytica</name>
    <dbReference type="NCBI Taxonomy" id="401562"/>
    <lineage>
        <taxon>Bacteria</taxon>
        <taxon>Pseudomonadati</taxon>
        <taxon>Pseudomonadota</taxon>
        <taxon>Alphaproteobacteria</taxon>
        <taxon>Hyphomicrobiales</taxon>
        <taxon>Aurantimonadaceae</taxon>
        <taxon>Aureimonas</taxon>
    </lineage>
</organism>
<dbReference type="SMART" id="SM00267">
    <property type="entry name" value="GGDEF"/>
    <property type="match status" value="1"/>
</dbReference>
<keyword evidence="3" id="KW-1133">Transmembrane helix</keyword>
<dbReference type="PATRIC" id="fig|401562.3.peg.1257"/>
<dbReference type="GO" id="GO:1902201">
    <property type="term" value="P:negative regulation of bacterial-type flagellum-dependent cell motility"/>
    <property type="evidence" value="ECO:0007669"/>
    <property type="project" value="TreeGrafter"/>
</dbReference>
<gene>
    <name evidence="5" type="ORF">NS226_09250</name>
</gene>
<evidence type="ECO:0000256" key="1">
    <source>
        <dbReference type="ARBA" id="ARBA00012528"/>
    </source>
</evidence>
<dbReference type="PROSITE" id="PS50887">
    <property type="entry name" value="GGDEF"/>
    <property type="match status" value="1"/>
</dbReference>
<evidence type="ECO:0000256" key="3">
    <source>
        <dbReference type="SAM" id="Phobius"/>
    </source>
</evidence>
<dbReference type="Gene3D" id="3.30.70.270">
    <property type="match status" value="1"/>
</dbReference>
<dbReference type="InterPro" id="IPR029787">
    <property type="entry name" value="Nucleotide_cyclase"/>
</dbReference>
<evidence type="ECO:0000313" key="5">
    <source>
        <dbReference type="EMBL" id="KTQ95862.1"/>
    </source>
</evidence>
<feature type="transmembrane region" description="Helical" evidence="3">
    <location>
        <begin position="160"/>
        <end position="180"/>
    </location>
</feature>
<accession>A0A175R9B4</accession>
<dbReference type="PANTHER" id="PTHR45138:SF9">
    <property type="entry name" value="DIGUANYLATE CYCLASE DGCM-RELATED"/>
    <property type="match status" value="1"/>
</dbReference>
<dbReference type="EMBL" id="LDPZ01000019">
    <property type="protein sequence ID" value="KTQ95862.1"/>
    <property type="molecule type" value="Genomic_DNA"/>
</dbReference>
<dbReference type="EC" id="2.7.7.65" evidence="1"/>
<dbReference type="CDD" id="cd01949">
    <property type="entry name" value="GGDEF"/>
    <property type="match status" value="1"/>
</dbReference>
<dbReference type="InterPro" id="IPR043128">
    <property type="entry name" value="Rev_trsase/Diguanyl_cyclase"/>
</dbReference>
<dbReference type="STRING" id="401562.NS365_02875"/>
<dbReference type="InterPro" id="IPR000160">
    <property type="entry name" value="GGDEF_dom"/>
</dbReference>